<gene>
    <name evidence="1" type="ORF">HAX54_020983</name>
</gene>
<protein>
    <submittedName>
        <fullName evidence="1">Uncharacterized protein</fullName>
    </submittedName>
</protein>
<sequence>MDDVEFHVGELHNKFHDVIESLLHTYEARKLEEVIVDRSKKAVSVQDKSTFIPNVDACCTPNVVLDYLSGKTQTLSQVELDLAMEAAEEGAARAFSARTIFCATRKQVELDLAMEAAAVHAEEAATHAEKHDIDGNLLESEDVGHSGSEACNKCHKIDEGKKPDVDAPCWDLITPLEDKRLSVGTNIYCIAKDVEK</sequence>
<dbReference type="EMBL" id="JACEIK010002519">
    <property type="protein sequence ID" value="MCD9637605.1"/>
    <property type="molecule type" value="Genomic_DNA"/>
</dbReference>
<reference evidence="1 2" key="1">
    <citation type="journal article" date="2021" name="BMC Genomics">
        <title>Datura genome reveals duplications of psychoactive alkaloid biosynthetic genes and high mutation rate following tissue culture.</title>
        <authorList>
            <person name="Rajewski A."/>
            <person name="Carter-House D."/>
            <person name="Stajich J."/>
            <person name="Litt A."/>
        </authorList>
    </citation>
    <scope>NUCLEOTIDE SEQUENCE [LARGE SCALE GENOMIC DNA]</scope>
    <source>
        <strain evidence="1">AR-01</strain>
    </source>
</reference>
<organism evidence="1 2">
    <name type="scientific">Datura stramonium</name>
    <name type="common">Jimsonweed</name>
    <name type="synonym">Common thornapple</name>
    <dbReference type="NCBI Taxonomy" id="4076"/>
    <lineage>
        <taxon>Eukaryota</taxon>
        <taxon>Viridiplantae</taxon>
        <taxon>Streptophyta</taxon>
        <taxon>Embryophyta</taxon>
        <taxon>Tracheophyta</taxon>
        <taxon>Spermatophyta</taxon>
        <taxon>Magnoliopsida</taxon>
        <taxon>eudicotyledons</taxon>
        <taxon>Gunneridae</taxon>
        <taxon>Pentapetalae</taxon>
        <taxon>asterids</taxon>
        <taxon>lamiids</taxon>
        <taxon>Solanales</taxon>
        <taxon>Solanaceae</taxon>
        <taxon>Solanoideae</taxon>
        <taxon>Datureae</taxon>
        <taxon>Datura</taxon>
    </lineage>
</organism>
<comment type="caution">
    <text evidence="1">The sequence shown here is derived from an EMBL/GenBank/DDBJ whole genome shotgun (WGS) entry which is preliminary data.</text>
</comment>
<name>A0ABS8UUT3_DATST</name>
<accession>A0ABS8UUT3</accession>
<dbReference type="Proteomes" id="UP000823775">
    <property type="component" value="Unassembled WGS sequence"/>
</dbReference>
<evidence type="ECO:0000313" key="2">
    <source>
        <dbReference type="Proteomes" id="UP000823775"/>
    </source>
</evidence>
<keyword evidence="2" id="KW-1185">Reference proteome</keyword>
<evidence type="ECO:0000313" key="1">
    <source>
        <dbReference type="EMBL" id="MCD9637605.1"/>
    </source>
</evidence>
<proteinExistence type="predicted"/>